<evidence type="ECO:0000313" key="1">
    <source>
        <dbReference type="EMBL" id="CAK5089207.1"/>
    </source>
</evidence>
<comment type="caution">
    <text evidence="1">The sequence shown here is derived from an EMBL/GenBank/DDBJ whole genome shotgun (WGS) entry which is preliminary data.</text>
</comment>
<protein>
    <submittedName>
        <fullName evidence="1">Uncharacterized protein</fullName>
    </submittedName>
</protein>
<keyword evidence="2" id="KW-1185">Reference proteome</keyword>
<organism evidence="1 2">
    <name type="scientific">Meloidogyne enterolobii</name>
    <name type="common">Root-knot nematode worm</name>
    <name type="synonym">Meloidogyne mayaguensis</name>
    <dbReference type="NCBI Taxonomy" id="390850"/>
    <lineage>
        <taxon>Eukaryota</taxon>
        <taxon>Metazoa</taxon>
        <taxon>Ecdysozoa</taxon>
        <taxon>Nematoda</taxon>
        <taxon>Chromadorea</taxon>
        <taxon>Rhabditida</taxon>
        <taxon>Tylenchina</taxon>
        <taxon>Tylenchomorpha</taxon>
        <taxon>Tylenchoidea</taxon>
        <taxon>Meloidogynidae</taxon>
        <taxon>Meloidogyninae</taxon>
        <taxon>Meloidogyne</taxon>
    </lineage>
</organism>
<sequence>MISDENKAPRIGPIILPNDSIEIHLPENGEGKHELNYNKYTPAPDRARNCLSLAQYCNHRAYRKILQRFGKILYTSDFCSGVILILFLIFLVLILISYLNSDINSDSSELILILILIFSV</sequence>
<dbReference type="EMBL" id="CAVMJV010000076">
    <property type="protein sequence ID" value="CAK5089207.1"/>
    <property type="molecule type" value="Genomic_DNA"/>
</dbReference>
<gene>
    <name evidence="1" type="ORF">MENTE1834_LOCUS36908</name>
</gene>
<dbReference type="Proteomes" id="UP001497535">
    <property type="component" value="Unassembled WGS sequence"/>
</dbReference>
<evidence type="ECO:0000313" key="2">
    <source>
        <dbReference type="Proteomes" id="UP001497535"/>
    </source>
</evidence>
<proteinExistence type="predicted"/>
<reference evidence="1" key="1">
    <citation type="submission" date="2023-11" db="EMBL/GenBank/DDBJ databases">
        <authorList>
            <person name="Poullet M."/>
        </authorList>
    </citation>
    <scope>NUCLEOTIDE SEQUENCE</scope>
    <source>
        <strain evidence="1">E1834</strain>
    </source>
</reference>
<name>A0ACB1ACG1_MELEN</name>
<accession>A0ACB1ACG1</accession>